<reference evidence="5 6" key="1">
    <citation type="submission" date="2019-03" db="EMBL/GenBank/DDBJ databases">
        <title>Genomic analyses of the natural microbiome of Caenorhabditis elegans.</title>
        <authorList>
            <person name="Samuel B."/>
        </authorList>
    </citation>
    <scope>NUCLEOTIDE SEQUENCE [LARGE SCALE GENOMIC DNA]</scope>
    <source>
        <strain evidence="5 6">JUb89</strain>
    </source>
</reference>
<evidence type="ECO:0000256" key="3">
    <source>
        <dbReference type="ARBA" id="ARBA00023163"/>
    </source>
</evidence>
<dbReference type="OrthoDB" id="5582699at2"/>
<dbReference type="Gene3D" id="1.10.10.60">
    <property type="entry name" value="Homeodomain-like"/>
    <property type="match status" value="1"/>
</dbReference>
<dbReference type="EMBL" id="SLVJ01000003">
    <property type="protein sequence ID" value="TCM69096.1"/>
    <property type="molecule type" value="Genomic_DNA"/>
</dbReference>
<dbReference type="PROSITE" id="PS01124">
    <property type="entry name" value="HTH_ARAC_FAMILY_2"/>
    <property type="match status" value="1"/>
</dbReference>
<dbReference type="InterPro" id="IPR018060">
    <property type="entry name" value="HTH_AraC"/>
</dbReference>
<feature type="domain" description="HTH araC/xylS-type" evidence="4">
    <location>
        <begin position="236"/>
        <end position="334"/>
    </location>
</feature>
<evidence type="ECO:0000313" key="6">
    <source>
        <dbReference type="Proteomes" id="UP000294963"/>
    </source>
</evidence>
<dbReference type="InterPro" id="IPR009057">
    <property type="entry name" value="Homeodomain-like_sf"/>
</dbReference>
<sequence>MKSFLSLKSVGSGMTRLLDDFCEINLLNSPVKQQYGINERITFGRWLEKLGFVNQQYKKEGLGLDIGAIINPSYIGIAAYISNSFSNLGDIIAHSFKYNKIWYNYMPPTVVYSEKEAYVSWGRPAYFQAGLYIQETAISEELQVAIFYTRLKQISDDQEIRFSRIKLAIPRPKNVALYQQFFQCPIEFDHRYTKIYIDLALLERKVKKPDPVLLEILKKQADETLRSLSSEDSFVETVNQNILLSIQHHNATVDYVAQKMNISTRVLQNYLKFQNLSFQNMLTQIRIQLAQQYLKDSKLSILEVSFLLAYHEQTSFNRAFKKWTGSSPSRWRELHAHAIT</sequence>
<dbReference type="Proteomes" id="UP000294963">
    <property type="component" value="Unassembled WGS sequence"/>
</dbReference>
<protein>
    <submittedName>
        <fullName evidence="5">AraC-like DNA-binding protein</fullName>
    </submittedName>
</protein>
<dbReference type="GO" id="GO:0005829">
    <property type="term" value="C:cytosol"/>
    <property type="evidence" value="ECO:0007669"/>
    <property type="project" value="TreeGrafter"/>
</dbReference>
<dbReference type="PANTHER" id="PTHR47894:SF1">
    <property type="entry name" value="HTH-TYPE TRANSCRIPTIONAL REGULATOR VQSM"/>
    <property type="match status" value="1"/>
</dbReference>
<evidence type="ECO:0000256" key="1">
    <source>
        <dbReference type="ARBA" id="ARBA00023015"/>
    </source>
</evidence>
<evidence type="ECO:0000313" key="5">
    <source>
        <dbReference type="EMBL" id="TCM69096.1"/>
    </source>
</evidence>
<dbReference type="GO" id="GO:0003700">
    <property type="term" value="F:DNA-binding transcription factor activity"/>
    <property type="evidence" value="ECO:0007669"/>
    <property type="project" value="InterPro"/>
</dbReference>
<evidence type="ECO:0000259" key="4">
    <source>
        <dbReference type="PROSITE" id="PS01124"/>
    </source>
</evidence>
<dbReference type="InterPro" id="IPR018062">
    <property type="entry name" value="HTH_AraC-typ_CS"/>
</dbReference>
<dbReference type="SMART" id="SM00342">
    <property type="entry name" value="HTH_ARAC"/>
    <property type="match status" value="1"/>
</dbReference>
<dbReference type="InterPro" id="IPR032687">
    <property type="entry name" value="AraC-type_N"/>
</dbReference>
<dbReference type="GO" id="GO:0000976">
    <property type="term" value="F:transcription cis-regulatory region binding"/>
    <property type="evidence" value="ECO:0007669"/>
    <property type="project" value="TreeGrafter"/>
</dbReference>
<evidence type="ECO:0000256" key="2">
    <source>
        <dbReference type="ARBA" id="ARBA00023125"/>
    </source>
</evidence>
<accession>A0A4R1XY95</accession>
<dbReference type="Pfam" id="PF12833">
    <property type="entry name" value="HTH_18"/>
    <property type="match status" value="1"/>
</dbReference>
<dbReference type="PROSITE" id="PS00041">
    <property type="entry name" value="HTH_ARAC_FAMILY_1"/>
    <property type="match status" value="1"/>
</dbReference>
<gene>
    <name evidence="5" type="ORF">EC844_10339</name>
</gene>
<keyword evidence="2 5" id="KW-0238">DNA-binding</keyword>
<dbReference type="SUPFAM" id="SSF46689">
    <property type="entry name" value="Homeodomain-like"/>
    <property type="match status" value="1"/>
</dbReference>
<keyword evidence="3" id="KW-0804">Transcription</keyword>
<comment type="caution">
    <text evidence="5">The sequence shown here is derived from an EMBL/GenBank/DDBJ whole genome shotgun (WGS) entry which is preliminary data.</text>
</comment>
<organism evidence="5 6">
    <name type="scientific">Acinetobacter calcoaceticus</name>
    <dbReference type="NCBI Taxonomy" id="471"/>
    <lineage>
        <taxon>Bacteria</taxon>
        <taxon>Pseudomonadati</taxon>
        <taxon>Pseudomonadota</taxon>
        <taxon>Gammaproteobacteria</taxon>
        <taxon>Moraxellales</taxon>
        <taxon>Moraxellaceae</taxon>
        <taxon>Acinetobacter</taxon>
        <taxon>Acinetobacter calcoaceticus/baumannii complex</taxon>
    </lineage>
</organism>
<dbReference type="AlphaFoldDB" id="A0A4R1XY95"/>
<name>A0A4R1XY95_ACICA</name>
<dbReference type="PANTHER" id="PTHR47894">
    <property type="entry name" value="HTH-TYPE TRANSCRIPTIONAL REGULATOR GADX"/>
    <property type="match status" value="1"/>
</dbReference>
<proteinExistence type="predicted"/>
<dbReference type="Pfam" id="PF12625">
    <property type="entry name" value="Arabinose_bd"/>
    <property type="match status" value="1"/>
</dbReference>
<keyword evidence="1" id="KW-0805">Transcription regulation</keyword>
<keyword evidence="6" id="KW-1185">Reference proteome</keyword>